<dbReference type="GO" id="GO:0005777">
    <property type="term" value="C:peroxisome"/>
    <property type="evidence" value="ECO:0007669"/>
    <property type="project" value="TreeGrafter"/>
</dbReference>
<dbReference type="FunFam" id="3.90.1150.10:FF:000049">
    <property type="entry name" value="Alanine-glyoxylate aminotransferase 1"/>
    <property type="match status" value="1"/>
</dbReference>
<comment type="cofactor">
    <cofactor evidence="1 8 10">
        <name>pyridoxal 5'-phosphate</name>
        <dbReference type="ChEBI" id="CHEBI:597326"/>
    </cofactor>
</comment>
<evidence type="ECO:0000256" key="6">
    <source>
        <dbReference type="ARBA" id="ARBA00022898"/>
    </source>
</evidence>
<evidence type="ECO:0000256" key="3">
    <source>
        <dbReference type="ARBA" id="ARBA00013049"/>
    </source>
</evidence>
<sequence>MMQSLNHRWLLLLAGLAVLAAVTSATSEATMSTHKQLMIPGPVEFHEDVLAAAGGLAQSHVDPEFIGQFGETIEMLRKVFVTEKGQPFVVSGSGTLGWDMVAANLVEAGEAVLVLNTGYFGDRFGECLETYGAAVTHVRAPKVGDRPSLADIEAALDAAPAGGYKLVTITHVDTSTGVLMDVQLIAELVARKAPNTLVIVDGVCSVGGEDLQVDAWKLGAVLTGSQKALGTPPGLSIVVVGEAAMKVFEARKTPVPNYYASWKRWAPIMRAYEERRPSYFATPAVQLVQSLRVSLQLILQQTPDVRERFARHAAVSEEVKNEIESWGLSLVPVSRDKAAHTMTAVYLPEGMAPTQLLPLIARRGVMVAGGLHADIAPRYFRIGHMGISVMEGGRGHIANVLRVLKEALVEAGHKFPKSEL</sequence>
<dbReference type="InterPro" id="IPR020578">
    <property type="entry name" value="Aminotrans_V_PyrdxlP_BS"/>
</dbReference>
<dbReference type="PANTHER" id="PTHR21152:SF24">
    <property type="entry name" value="ALANINE--GLYOXYLATE AMINOTRANSFERASE 1"/>
    <property type="match status" value="1"/>
</dbReference>
<accession>A0A7S0RKS7</accession>
<evidence type="ECO:0000256" key="8">
    <source>
        <dbReference type="PIRSR" id="PIRSR000524-50"/>
    </source>
</evidence>
<keyword evidence="11" id="KW-0732">Signal</keyword>
<dbReference type="Gene3D" id="3.90.1150.10">
    <property type="entry name" value="Aspartate Aminotransferase, domain 1"/>
    <property type="match status" value="1"/>
</dbReference>
<feature type="binding site" evidence="7">
    <location>
        <position position="381"/>
    </location>
    <ligand>
        <name>substrate</name>
    </ligand>
</feature>
<dbReference type="SUPFAM" id="SSF53383">
    <property type="entry name" value="PLP-dependent transferases"/>
    <property type="match status" value="1"/>
</dbReference>
<name>A0A7S0RKS7_9CHLO</name>
<keyword evidence="5" id="KW-0808">Transferase</keyword>
<dbReference type="InterPro" id="IPR000192">
    <property type="entry name" value="Aminotrans_V_dom"/>
</dbReference>
<feature type="signal peptide" evidence="11">
    <location>
        <begin position="1"/>
        <end position="25"/>
    </location>
</feature>
<dbReference type="PROSITE" id="PS00595">
    <property type="entry name" value="AA_TRANSFER_CLASS_5"/>
    <property type="match status" value="1"/>
</dbReference>
<evidence type="ECO:0000313" key="13">
    <source>
        <dbReference type="EMBL" id="CAD8680144.1"/>
    </source>
</evidence>
<keyword evidence="6 8" id="KW-0663">Pyridoxal phosphate</keyword>
<feature type="modified residue" description="N6-(pyridoxal phosphate)lysine" evidence="8">
    <location>
        <position position="227"/>
    </location>
</feature>
<dbReference type="PANTHER" id="PTHR21152">
    <property type="entry name" value="AMINOTRANSFERASE CLASS V"/>
    <property type="match status" value="1"/>
</dbReference>
<evidence type="ECO:0000256" key="9">
    <source>
        <dbReference type="RuleBase" id="RU004075"/>
    </source>
</evidence>
<gene>
    <name evidence="13" type="ORF">CLEI1391_LOCUS9417</name>
</gene>
<dbReference type="FunFam" id="3.40.640.10:FF:000027">
    <property type="entry name" value="Serine--pyruvate aminotransferase, mitochondrial"/>
    <property type="match status" value="1"/>
</dbReference>
<organism evidence="13">
    <name type="scientific">Chlamydomonas leiostraca</name>
    <dbReference type="NCBI Taxonomy" id="1034604"/>
    <lineage>
        <taxon>Eukaryota</taxon>
        <taxon>Viridiplantae</taxon>
        <taxon>Chlorophyta</taxon>
        <taxon>core chlorophytes</taxon>
        <taxon>Chlorophyceae</taxon>
        <taxon>CS clade</taxon>
        <taxon>Chlamydomonadales</taxon>
        <taxon>Chlamydomonadaceae</taxon>
        <taxon>Chlamydomonas</taxon>
    </lineage>
</organism>
<dbReference type="GO" id="GO:0004760">
    <property type="term" value="F:L-serine-pyruvate transaminase activity"/>
    <property type="evidence" value="ECO:0007669"/>
    <property type="project" value="TreeGrafter"/>
</dbReference>
<evidence type="ECO:0000256" key="1">
    <source>
        <dbReference type="ARBA" id="ARBA00001933"/>
    </source>
</evidence>
<dbReference type="InterPro" id="IPR015422">
    <property type="entry name" value="PyrdxlP-dep_Trfase_small"/>
</dbReference>
<dbReference type="AlphaFoldDB" id="A0A7S0RKS7"/>
<dbReference type="PIRSF" id="PIRSF000524">
    <property type="entry name" value="SPT"/>
    <property type="match status" value="1"/>
</dbReference>
<dbReference type="GO" id="GO:0008453">
    <property type="term" value="F:alanine-glyoxylate transaminase activity"/>
    <property type="evidence" value="ECO:0007669"/>
    <property type="project" value="UniProtKB-EC"/>
</dbReference>
<dbReference type="Gene3D" id="3.40.640.10">
    <property type="entry name" value="Type I PLP-dependent aspartate aminotransferase-like (Major domain)"/>
    <property type="match status" value="1"/>
</dbReference>
<feature type="domain" description="Aminotransferase class V" evidence="12">
    <location>
        <begin position="45"/>
        <end position="374"/>
    </location>
</feature>
<reference evidence="13" key="1">
    <citation type="submission" date="2021-01" db="EMBL/GenBank/DDBJ databases">
        <authorList>
            <person name="Corre E."/>
            <person name="Pelletier E."/>
            <person name="Niang G."/>
            <person name="Scheremetjew M."/>
            <person name="Finn R."/>
            <person name="Kale V."/>
            <person name="Holt S."/>
            <person name="Cochrane G."/>
            <person name="Meng A."/>
            <person name="Brown T."/>
            <person name="Cohen L."/>
        </authorList>
    </citation>
    <scope>NUCLEOTIDE SEQUENCE</scope>
    <source>
        <strain evidence="13">SAG 11-49</strain>
    </source>
</reference>
<dbReference type="GO" id="GO:0019265">
    <property type="term" value="P:glycine biosynthetic process, by transamination of glyoxylate"/>
    <property type="evidence" value="ECO:0007669"/>
    <property type="project" value="TreeGrafter"/>
</dbReference>
<dbReference type="Pfam" id="PF00266">
    <property type="entry name" value="Aminotran_5"/>
    <property type="match status" value="1"/>
</dbReference>
<protein>
    <recommendedName>
        <fullName evidence="3">alanine--glyoxylate transaminase</fullName>
        <ecNumber evidence="3">2.6.1.44</ecNumber>
    </recommendedName>
</protein>
<evidence type="ECO:0000256" key="11">
    <source>
        <dbReference type="SAM" id="SignalP"/>
    </source>
</evidence>
<evidence type="ECO:0000259" key="12">
    <source>
        <dbReference type="Pfam" id="PF00266"/>
    </source>
</evidence>
<dbReference type="EC" id="2.6.1.44" evidence="3"/>
<evidence type="ECO:0000256" key="4">
    <source>
        <dbReference type="ARBA" id="ARBA00022576"/>
    </source>
</evidence>
<evidence type="ECO:0000256" key="10">
    <source>
        <dbReference type="RuleBase" id="RU004504"/>
    </source>
</evidence>
<dbReference type="InterPro" id="IPR024169">
    <property type="entry name" value="SP_NH2Trfase/AEP_transaminase"/>
</dbReference>
<feature type="chain" id="PRO_5030666481" description="alanine--glyoxylate transaminase" evidence="11">
    <location>
        <begin position="26"/>
        <end position="420"/>
    </location>
</feature>
<dbReference type="InterPro" id="IPR015421">
    <property type="entry name" value="PyrdxlP-dep_Trfase_major"/>
</dbReference>
<dbReference type="InterPro" id="IPR015424">
    <property type="entry name" value="PyrdxlP-dep_Trfase"/>
</dbReference>
<dbReference type="EMBL" id="HBFB01016832">
    <property type="protein sequence ID" value="CAD8680144.1"/>
    <property type="molecule type" value="Transcribed_RNA"/>
</dbReference>
<proteinExistence type="inferred from homology"/>
<evidence type="ECO:0000256" key="2">
    <source>
        <dbReference type="ARBA" id="ARBA00009236"/>
    </source>
</evidence>
<evidence type="ECO:0000256" key="7">
    <source>
        <dbReference type="PIRSR" id="PIRSR000524-1"/>
    </source>
</evidence>
<comment type="similarity">
    <text evidence="2 9">Belongs to the class-V pyridoxal-phosphate-dependent aminotransferase family.</text>
</comment>
<keyword evidence="4" id="KW-0032">Aminotransferase</keyword>
<evidence type="ECO:0000256" key="5">
    <source>
        <dbReference type="ARBA" id="ARBA00022679"/>
    </source>
</evidence>